<dbReference type="EMBL" id="BSPD01000045">
    <property type="protein sequence ID" value="GLS26386.1"/>
    <property type="molecule type" value="Genomic_DNA"/>
</dbReference>
<accession>A0AA37T5Y2</accession>
<dbReference type="CDD" id="cd06339">
    <property type="entry name" value="PBP1_YraM_LppC_lipoprotein-like"/>
    <property type="match status" value="1"/>
</dbReference>
<evidence type="ECO:0000313" key="3">
    <source>
        <dbReference type="Proteomes" id="UP001156870"/>
    </source>
</evidence>
<dbReference type="GO" id="GO:0030234">
    <property type="term" value="F:enzyme regulator activity"/>
    <property type="evidence" value="ECO:0007669"/>
    <property type="project" value="TreeGrafter"/>
</dbReference>
<dbReference type="GO" id="GO:0031241">
    <property type="term" value="C:periplasmic side of cell outer membrane"/>
    <property type="evidence" value="ECO:0007669"/>
    <property type="project" value="TreeGrafter"/>
</dbReference>
<keyword evidence="3" id="KW-1185">Reference proteome</keyword>
<dbReference type="GO" id="GO:0009252">
    <property type="term" value="P:peptidoglycan biosynthetic process"/>
    <property type="evidence" value="ECO:0007669"/>
    <property type="project" value="TreeGrafter"/>
</dbReference>
<proteinExistence type="predicted"/>
<dbReference type="SUPFAM" id="SSF53822">
    <property type="entry name" value="Periplasmic binding protein-like I"/>
    <property type="match status" value="1"/>
</dbReference>
<comment type="caution">
    <text evidence="2">The sequence shown here is derived from an EMBL/GenBank/DDBJ whole genome shotgun (WGS) entry which is preliminary data.</text>
</comment>
<sequence length="656" mass="73432">MPVTKYSRSLIQFSSHWAVSSFTSSGPSSRRLFPQRAAVIAAFCGALFLGGCGENTRPSQQTATPVTYTQAQVEALLDSAREAPIETKDAIKLKAALALVELGEVDWATTVFSNITPQRLSDEELIDFTVGYSALAASQGEYYIAQRILTNPQLDTRATRMPTEKEMQLRQQRADLFAIVGEPIASIDERVAMMPLIIDPEQERDNNEAIWQTLMSLPESSLQQLSLSANTSLLRGWYSLATISKNNQSDLEMQLQQVEAWQTMWPNHPASHALPSDLELLQSLVAERPQQIALLLPLTGKFAAAGEAVRDGFMAGYYTATARGSRVPEIRVYNTDGQDINALYDLAVSNGAGAVVGPLQKEPLTELNMRLEMPVPTLGLNYTPNNGLDTHNFYQFGLAAEDEGRQTADRAWRDGHRRAMILASHRDWGQRAVAAFEARWVELGGEIIVNRNFAQQNQFSKTIEEALLVDRSKQRAKDLRRLTGTKMEFEPRRRDDVDFIFMVATPGDARQLKPTLAFHYAGDVPVYGTSHLYGGQPDPKSDRDLNGIRFSTLPWLFDQNSNEKQLIQNHIHPQPGYQKLYAMGVDAYHIYPRLEQLQRVSQARYYGATGELRLLENGRVEREQAWAVMSNGEAQLIPTVTLTEREEDTSEIIKPL</sequence>
<dbReference type="InterPro" id="IPR007443">
    <property type="entry name" value="LpoA"/>
</dbReference>
<evidence type="ECO:0000256" key="1">
    <source>
        <dbReference type="ARBA" id="ARBA00023136"/>
    </source>
</evidence>
<organism evidence="2 3">
    <name type="scientific">Marinibactrum halimedae</name>
    <dbReference type="NCBI Taxonomy" id="1444977"/>
    <lineage>
        <taxon>Bacteria</taxon>
        <taxon>Pseudomonadati</taxon>
        <taxon>Pseudomonadota</taxon>
        <taxon>Gammaproteobacteria</taxon>
        <taxon>Cellvibrionales</taxon>
        <taxon>Cellvibrionaceae</taxon>
        <taxon>Marinibactrum</taxon>
    </lineage>
</organism>
<dbReference type="PANTHER" id="PTHR38038:SF1">
    <property type="entry name" value="PENICILLIN-BINDING PROTEIN ACTIVATOR LPOA"/>
    <property type="match status" value="1"/>
</dbReference>
<keyword evidence="1" id="KW-0472">Membrane</keyword>
<name>A0AA37T5Y2_9GAMM</name>
<protein>
    <submittedName>
        <fullName evidence="2">Penicillin-binding protein activator</fullName>
    </submittedName>
</protein>
<evidence type="ECO:0000313" key="2">
    <source>
        <dbReference type="EMBL" id="GLS26386.1"/>
    </source>
</evidence>
<reference evidence="2 3" key="1">
    <citation type="journal article" date="2014" name="Int. J. Syst. Evol. Microbiol.">
        <title>Complete genome sequence of Corynebacterium casei LMG S-19264T (=DSM 44701T), isolated from a smear-ripened cheese.</title>
        <authorList>
            <consortium name="US DOE Joint Genome Institute (JGI-PGF)"/>
            <person name="Walter F."/>
            <person name="Albersmeier A."/>
            <person name="Kalinowski J."/>
            <person name="Ruckert C."/>
        </authorList>
    </citation>
    <scope>NUCLEOTIDE SEQUENCE [LARGE SCALE GENOMIC DNA]</scope>
    <source>
        <strain evidence="2 3">NBRC 110095</strain>
    </source>
</reference>
<dbReference type="PANTHER" id="PTHR38038">
    <property type="entry name" value="PENICILLIN-BINDING PROTEIN ACTIVATOR LPOA"/>
    <property type="match status" value="1"/>
</dbReference>
<dbReference type="Gene3D" id="3.40.50.2300">
    <property type="match status" value="2"/>
</dbReference>
<dbReference type="RefSeq" id="WP_232594736.1">
    <property type="nucleotide sequence ID" value="NZ_BSPD01000045.1"/>
</dbReference>
<dbReference type="AlphaFoldDB" id="A0AA37T5Y2"/>
<dbReference type="InterPro" id="IPR028082">
    <property type="entry name" value="Peripla_BP_I"/>
</dbReference>
<dbReference type="Pfam" id="PF04348">
    <property type="entry name" value="LppC"/>
    <property type="match status" value="1"/>
</dbReference>
<dbReference type="Gene3D" id="1.25.40.650">
    <property type="match status" value="1"/>
</dbReference>
<gene>
    <name evidence="2" type="ORF">GCM10007877_21010</name>
</gene>
<dbReference type="Proteomes" id="UP001156870">
    <property type="component" value="Unassembled WGS sequence"/>
</dbReference>